<evidence type="ECO:0000313" key="3">
    <source>
        <dbReference type="EMBL" id="BAM02763.1"/>
    </source>
</evidence>
<feature type="domain" description="Transglutaminase-like" evidence="2">
    <location>
        <begin position="179"/>
        <end position="247"/>
    </location>
</feature>
<dbReference type="Proteomes" id="UP000007881">
    <property type="component" value="Chromosome"/>
</dbReference>
<dbReference type="Gene3D" id="3.10.620.30">
    <property type="match status" value="1"/>
</dbReference>
<dbReference type="EMBL" id="AP012338">
    <property type="protein sequence ID" value="BAM02763.1"/>
    <property type="molecule type" value="Genomic_DNA"/>
</dbReference>
<gene>
    <name evidence="3" type="ordered locus">PSMK_06040</name>
</gene>
<dbReference type="InterPro" id="IPR002931">
    <property type="entry name" value="Transglutaminase-like"/>
</dbReference>
<proteinExistence type="predicted"/>
<dbReference type="AlphaFoldDB" id="I0IBX5"/>
<reference evidence="3 4" key="1">
    <citation type="submission" date="2012-02" db="EMBL/GenBank/DDBJ databases">
        <title>Complete genome sequence of Phycisphaera mikurensis NBRC 102666.</title>
        <authorList>
            <person name="Ankai A."/>
            <person name="Hosoyama A."/>
            <person name="Terui Y."/>
            <person name="Sekine M."/>
            <person name="Fukai R."/>
            <person name="Kato Y."/>
            <person name="Nakamura S."/>
            <person name="Yamada-Narita S."/>
            <person name="Kawakoshi A."/>
            <person name="Fukunaga Y."/>
            <person name="Yamazaki S."/>
            <person name="Fujita N."/>
        </authorList>
    </citation>
    <scope>NUCLEOTIDE SEQUENCE [LARGE SCALE GENOMIC DNA]</scope>
    <source>
        <strain evidence="4">NBRC 102666 / KCTC 22515 / FYK2301M01</strain>
    </source>
</reference>
<dbReference type="STRING" id="1142394.PSMK_06040"/>
<evidence type="ECO:0000256" key="1">
    <source>
        <dbReference type="SAM" id="MobiDB-lite"/>
    </source>
</evidence>
<dbReference type="KEGG" id="phm:PSMK_06040"/>
<dbReference type="InterPro" id="IPR013589">
    <property type="entry name" value="Bac_transglu_N"/>
</dbReference>
<dbReference type="InterPro" id="IPR038765">
    <property type="entry name" value="Papain-like_cys_pep_sf"/>
</dbReference>
<dbReference type="eggNOG" id="COG1305">
    <property type="taxonomic scope" value="Bacteria"/>
</dbReference>
<accession>I0IBX5</accession>
<protein>
    <recommendedName>
        <fullName evidence="2">Transglutaminase-like domain-containing protein</fullName>
    </recommendedName>
</protein>
<name>I0IBX5_PHYMF</name>
<sequence length="332" mass="36715">MQYTITHRNTFTYDKPVRESVMELRMKPRDEWHQRLRAFDLWVSPRVQLKTFSDWLGNAVHHFTLPNVHVEQVIEAESHVVVDEPTPLPSEEQARGEAFGWEKLHGLVGEDNEGQFLWDMLQGSHFAHRTAALTAFADGALPARPASPLEAIATLCRAVHEGFTYRTASTTADSPIDEALESRAGVCQDFAHVLIAAARHHGLPCRYVSGYLHGEAAAADVADLAATHAWVECFLPGYGWAGFDPTSGTACGAHHIRTAIGRDYADVPPTKGVFRGSAASSLRVSVHVASLHETPRTSSRPRSGWIPPDKPQSIPDEPLPFSYQSQQMQQQQ</sequence>
<dbReference type="SMART" id="SM00460">
    <property type="entry name" value="TGc"/>
    <property type="match status" value="1"/>
</dbReference>
<organism evidence="3 4">
    <name type="scientific">Phycisphaera mikurensis (strain NBRC 102666 / KCTC 22515 / FYK2301M01)</name>
    <dbReference type="NCBI Taxonomy" id="1142394"/>
    <lineage>
        <taxon>Bacteria</taxon>
        <taxon>Pseudomonadati</taxon>
        <taxon>Planctomycetota</taxon>
        <taxon>Phycisphaerae</taxon>
        <taxon>Phycisphaerales</taxon>
        <taxon>Phycisphaeraceae</taxon>
        <taxon>Phycisphaera</taxon>
    </lineage>
</organism>
<dbReference type="PANTHER" id="PTHR33490">
    <property type="entry name" value="BLR5614 PROTEIN-RELATED"/>
    <property type="match status" value="1"/>
</dbReference>
<evidence type="ECO:0000313" key="4">
    <source>
        <dbReference type="Proteomes" id="UP000007881"/>
    </source>
</evidence>
<keyword evidence="4" id="KW-1185">Reference proteome</keyword>
<dbReference type="PANTHER" id="PTHR33490:SF6">
    <property type="entry name" value="SLL1049 PROTEIN"/>
    <property type="match status" value="1"/>
</dbReference>
<dbReference type="HOGENOM" id="CLU_008973_1_0_0"/>
<feature type="region of interest" description="Disordered" evidence="1">
    <location>
        <begin position="291"/>
        <end position="332"/>
    </location>
</feature>
<evidence type="ECO:0000259" key="2">
    <source>
        <dbReference type="SMART" id="SM00460"/>
    </source>
</evidence>
<dbReference type="SUPFAM" id="SSF54001">
    <property type="entry name" value="Cysteine proteinases"/>
    <property type="match status" value="1"/>
</dbReference>
<dbReference type="RefSeq" id="WP_014435983.1">
    <property type="nucleotide sequence ID" value="NC_017080.1"/>
</dbReference>
<dbReference type="Pfam" id="PF01841">
    <property type="entry name" value="Transglut_core"/>
    <property type="match status" value="1"/>
</dbReference>
<dbReference type="Pfam" id="PF08379">
    <property type="entry name" value="Bact_transglu_N"/>
    <property type="match status" value="1"/>
</dbReference>